<keyword evidence="3" id="KW-1185">Reference proteome</keyword>
<sequence length="98" mass="11476">MKRHSLLFYWSRIGLILLLLVLVFCIFQIVIEASGAGVYSIFYLIYFLMIWLSLLIFILPLHFILKVNQKDLTWLQTLPIFIGLAYLAFTILNQAGFF</sequence>
<name>E4KPL7_9LACT</name>
<evidence type="ECO:0000256" key="1">
    <source>
        <dbReference type="SAM" id="Phobius"/>
    </source>
</evidence>
<dbReference type="RefSeq" id="WP_006418418.1">
    <property type="nucleotide sequence ID" value="NZ_AENN01000015.1"/>
</dbReference>
<keyword evidence="1" id="KW-1133">Transmembrane helix</keyword>
<feature type="transmembrane region" description="Helical" evidence="1">
    <location>
        <begin position="72"/>
        <end position="92"/>
    </location>
</feature>
<evidence type="ECO:0000313" key="3">
    <source>
        <dbReference type="Proteomes" id="UP000005990"/>
    </source>
</evidence>
<gene>
    <name evidence="2" type="ORF">HMPREF9257_1505</name>
</gene>
<dbReference type="AlphaFoldDB" id="E4KPL7"/>
<proteinExistence type="predicted"/>
<organism evidence="2 3">
    <name type="scientific">Eremococcus coleocola ACS-139-V-Col8</name>
    <dbReference type="NCBI Taxonomy" id="908337"/>
    <lineage>
        <taxon>Bacteria</taxon>
        <taxon>Bacillati</taxon>
        <taxon>Bacillota</taxon>
        <taxon>Bacilli</taxon>
        <taxon>Lactobacillales</taxon>
        <taxon>Aerococcaceae</taxon>
        <taxon>Eremococcus</taxon>
    </lineage>
</organism>
<reference evidence="2 3" key="1">
    <citation type="submission" date="2010-10" db="EMBL/GenBank/DDBJ databases">
        <authorList>
            <person name="Durkin A.S."/>
            <person name="Madupu R."/>
            <person name="Torralba M."/>
            <person name="Gillis M."/>
            <person name="Methe B."/>
            <person name="Sutton G."/>
            <person name="Nelson K.E."/>
        </authorList>
    </citation>
    <scope>NUCLEOTIDE SEQUENCE [LARGE SCALE GENOMIC DNA]</scope>
    <source>
        <strain evidence="2 3">ACS-139-V-Col8</strain>
    </source>
</reference>
<comment type="caution">
    <text evidence="2">The sequence shown here is derived from an EMBL/GenBank/DDBJ whole genome shotgun (WGS) entry which is preliminary data.</text>
</comment>
<feature type="transmembrane region" description="Helical" evidence="1">
    <location>
        <begin position="43"/>
        <end position="65"/>
    </location>
</feature>
<dbReference type="Proteomes" id="UP000005990">
    <property type="component" value="Unassembled WGS sequence"/>
</dbReference>
<accession>E4KPL7</accession>
<keyword evidence="1" id="KW-0812">Transmembrane</keyword>
<evidence type="ECO:0000313" key="2">
    <source>
        <dbReference type="EMBL" id="EFR31215.1"/>
    </source>
</evidence>
<feature type="transmembrane region" description="Helical" evidence="1">
    <location>
        <begin position="7"/>
        <end position="31"/>
    </location>
</feature>
<dbReference type="EMBL" id="AENN01000015">
    <property type="protein sequence ID" value="EFR31215.1"/>
    <property type="molecule type" value="Genomic_DNA"/>
</dbReference>
<keyword evidence="1" id="KW-0472">Membrane</keyword>
<protein>
    <submittedName>
        <fullName evidence="2">Uncharacterized protein</fullName>
    </submittedName>
</protein>